<dbReference type="STRING" id="1088818.A0A2H9ZW45"/>
<feature type="compositionally biased region" description="Basic and acidic residues" evidence="5">
    <location>
        <begin position="322"/>
        <end position="335"/>
    </location>
</feature>
<dbReference type="CDD" id="cd00167">
    <property type="entry name" value="SANT"/>
    <property type="match status" value="1"/>
</dbReference>
<keyword evidence="2" id="KW-0238">DNA-binding</keyword>
<dbReference type="GO" id="GO:0005634">
    <property type="term" value="C:nucleus"/>
    <property type="evidence" value="ECO:0007669"/>
    <property type="project" value="UniProtKB-ARBA"/>
</dbReference>
<name>A0A2H9ZW45_9ASPA</name>
<dbReference type="InterPro" id="IPR032451">
    <property type="entry name" value="SMARCC_C"/>
</dbReference>
<feature type="domain" description="Myb-like" evidence="6">
    <location>
        <begin position="239"/>
        <end position="276"/>
    </location>
</feature>
<dbReference type="PROSITE" id="PS51293">
    <property type="entry name" value="SANT"/>
    <property type="match status" value="1"/>
</dbReference>
<organism evidence="9 10">
    <name type="scientific">Apostasia shenzhenica</name>
    <dbReference type="NCBI Taxonomy" id="1088818"/>
    <lineage>
        <taxon>Eukaryota</taxon>
        <taxon>Viridiplantae</taxon>
        <taxon>Streptophyta</taxon>
        <taxon>Embryophyta</taxon>
        <taxon>Tracheophyta</taxon>
        <taxon>Spermatophyta</taxon>
        <taxon>Magnoliopsida</taxon>
        <taxon>Liliopsida</taxon>
        <taxon>Asparagales</taxon>
        <taxon>Orchidaceae</taxon>
        <taxon>Apostasioideae</taxon>
        <taxon>Apostasia</taxon>
    </lineage>
</organism>
<dbReference type="Pfam" id="PF00249">
    <property type="entry name" value="Myb_DNA-binding"/>
    <property type="match status" value="1"/>
</dbReference>
<feature type="compositionally biased region" description="Basic and acidic residues" evidence="5">
    <location>
        <begin position="417"/>
        <end position="438"/>
    </location>
</feature>
<dbReference type="SMART" id="SM00717">
    <property type="entry name" value="SANT"/>
    <property type="match status" value="1"/>
</dbReference>
<evidence type="ECO:0000313" key="9">
    <source>
        <dbReference type="EMBL" id="PKA47504.1"/>
    </source>
</evidence>
<dbReference type="Pfam" id="PF16495">
    <property type="entry name" value="SWIRM-assoc_1"/>
    <property type="match status" value="1"/>
</dbReference>
<dbReference type="EMBL" id="KZ453155">
    <property type="protein sequence ID" value="PKA47504.1"/>
    <property type="molecule type" value="Genomic_DNA"/>
</dbReference>
<dbReference type="InterPro" id="IPR001005">
    <property type="entry name" value="SANT/Myb"/>
</dbReference>
<dbReference type="InterPro" id="IPR017884">
    <property type="entry name" value="SANT_dom"/>
</dbReference>
<reference evidence="9 10" key="1">
    <citation type="journal article" date="2017" name="Nature">
        <title>The Apostasia genome and the evolution of orchids.</title>
        <authorList>
            <person name="Zhang G.Q."/>
            <person name="Liu K.W."/>
            <person name="Li Z."/>
            <person name="Lohaus R."/>
            <person name="Hsiao Y.Y."/>
            <person name="Niu S.C."/>
            <person name="Wang J.Y."/>
            <person name="Lin Y.C."/>
            <person name="Xu Q."/>
            <person name="Chen L.J."/>
            <person name="Yoshida K."/>
            <person name="Fujiwara S."/>
            <person name="Wang Z.W."/>
            <person name="Zhang Y.Q."/>
            <person name="Mitsuda N."/>
            <person name="Wang M."/>
            <person name="Liu G.H."/>
            <person name="Pecoraro L."/>
            <person name="Huang H.X."/>
            <person name="Xiao X.J."/>
            <person name="Lin M."/>
            <person name="Wu X.Y."/>
            <person name="Wu W.L."/>
            <person name="Chen Y.Y."/>
            <person name="Chang S.B."/>
            <person name="Sakamoto S."/>
            <person name="Ohme-Takagi M."/>
            <person name="Yagi M."/>
            <person name="Zeng S.J."/>
            <person name="Shen C.Y."/>
            <person name="Yeh C.M."/>
            <person name="Luo Y.B."/>
            <person name="Tsai W.C."/>
            <person name="Van de Peer Y."/>
            <person name="Liu Z.J."/>
        </authorList>
    </citation>
    <scope>NUCLEOTIDE SEQUENCE [LARGE SCALE GENOMIC DNA]</scope>
    <source>
        <strain evidence="10">cv. Shenzhen</strain>
        <tissue evidence="9">Stem</tissue>
    </source>
</reference>
<dbReference type="PROSITE" id="PS50934">
    <property type="entry name" value="SWIRM"/>
    <property type="match status" value="1"/>
</dbReference>
<feature type="domain" description="SWIRM" evidence="7">
    <location>
        <begin position="20"/>
        <end position="117"/>
    </location>
</feature>
<dbReference type="Pfam" id="PF04433">
    <property type="entry name" value="SWIRM"/>
    <property type="match status" value="1"/>
</dbReference>
<dbReference type="AlphaFoldDB" id="A0A2H9ZW45"/>
<evidence type="ECO:0000259" key="8">
    <source>
        <dbReference type="PROSITE" id="PS51293"/>
    </source>
</evidence>
<dbReference type="Gene3D" id="1.10.10.10">
    <property type="entry name" value="Winged helix-like DNA-binding domain superfamily/Winged helix DNA-binding domain"/>
    <property type="match status" value="1"/>
</dbReference>
<evidence type="ECO:0000259" key="7">
    <source>
        <dbReference type="PROSITE" id="PS50934"/>
    </source>
</evidence>
<evidence type="ECO:0000256" key="1">
    <source>
        <dbReference type="ARBA" id="ARBA00023015"/>
    </source>
</evidence>
<dbReference type="InterPro" id="IPR036388">
    <property type="entry name" value="WH-like_DNA-bd_sf"/>
</dbReference>
<protein>
    <submittedName>
        <fullName evidence="9">SWI/SNF complex subunit SWI3A</fullName>
    </submittedName>
</protein>
<dbReference type="InterPro" id="IPR009057">
    <property type="entry name" value="Homeodomain-like_sf"/>
</dbReference>
<dbReference type="Gene3D" id="1.10.10.60">
    <property type="entry name" value="Homeodomain-like"/>
    <property type="match status" value="1"/>
</dbReference>
<feature type="region of interest" description="Disordered" evidence="5">
    <location>
        <begin position="407"/>
        <end position="439"/>
    </location>
</feature>
<dbReference type="GO" id="GO:0003677">
    <property type="term" value="F:DNA binding"/>
    <property type="evidence" value="ECO:0007669"/>
    <property type="project" value="UniProtKB-KW"/>
</dbReference>
<evidence type="ECO:0000256" key="4">
    <source>
        <dbReference type="ARBA" id="ARBA00023242"/>
    </source>
</evidence>
<dbReference type="SUPFAM" id="SSF46689">
    <property type="entry name" value="Homeodomain-like"/>
    <property type="match status" value="2"/>
</dbReference>
<evidence type="ECO:0000259" key="6">
    <source>
        <dbReference type="PROSITE" id="PS50090"/>
    </source>
</evidence>
<proteinExistence type="predicted"/>
<dbReference type="PROSITE" id="PS50090">
    <property type="entry name" value="MYB_LIKE"/>
    <property type="match status" value="1"/>
</dbReference>
<evidence type="ECO:0000313" key="10">
    <source>
        <dbReference type="Proteomes" id="UP000236161"/>
    </source>
</evidence>
<evidence type="ECO:0000256" key="3">
    <source>
        <dbReference type="ARBA" id="ARBA00023163"/>
    </source>
</evidence>
<dbReference type="PANTHER" id="PTHR12802:SF140">
    <property type="entry name" value="SWI_SNF COMPLEX SUBUNIT SWI3A"/>
    <property type="match status" value="1"/>
</dbReference>
<dbReference type="InterPro" id="IPR007526">
    <property type="entry name" value="SWIRM"/>
</dbReference>
<feature type="region of interest" description="Disordered" evidence="5">
    <location>
        <begin position="322"/>
        <end position="341"/>
    </location>
</feature>
<accession>A0A2H9ZW45</accession>
<gene>
    <name evidence="9" type="primary">SWI3A</name>
    <name evidence="9" type="ORF">AXF42_Ash020674</name>
</gene>
<keyword evidence="1" id="KW-0805">Transcription regulation</keyword>
<dbReference type="FunFam" id="1.10.10.10:FF:000020">
    <property type="entry name" value="SWI/SNF complex subunit SMARCC2 isoform c"/>
    <property type="match status" value="1"/>
</dbReference>
<keyword evidence="3" id="KW-0804">Transcription</keyword>
<dbReference type="PANTHER" id="PTHR12802">
    <property type="entry name" value="SWI/SNF COMPLEX-RELATED"/>
    <property type="match status" value="1"/>
</dbReference>
<sequence>MTQSFVADLSASKPRERELYTIPISSSWFRWEEIHETERRSLPEFFDGGSYSRSPRVYKEYRDFIINKYREDPSRRLTFTDVRKSLVGDVGTLRKVFLFLEKWGLVNFGADNCKRRRQLEVGCGLQVLVEDGPPAGVRVVPMPSGSSSTTSRAQTGGDCGFKLPALTSYRDAFGEWIHRGGLVCAACGGQSGSVFNGLAKDGVTICSNCLSKQNAENGKSEDLKPVDLVNGKSQSAAVWTDAETLLLLEAVLKHGDDWDLVAQHVRTKNKLDCISRLIFLPFGEHMLETVCRKLNNTNTMLATSEYSSSLDALDDNVRVPTKADEVQNDTNKAENGDSASLERPLKQRCLSSFTDPTDSLMKQVASLSALSTLNVNAAALDAAIEALCHENPCARMAFETDGEEIVKPSSSTFKNKSKSDNNVEDRDAGRGGDTKGGEQPDYVHTIFRIRAAIATALASAAARAKFVAHQEEKEMELLMASIIQAQLKKLQYKMKHLIDMGLIMEKEYSLLQQLKDSTMEEWIATLRKLFCAGILRWLDQGFPKNLLHTNC</sequence>
<dbReference type="Proteomes" id="UP000236161">
    <property type="component" value="Unassembled WGS sequence"/>
</dbReference>
<feature type="domain" description="SANT" evidence="8">
    <location>
        <begin position="234"/>
        <end position="285"/>
    </location>
</feature>
<evidence type="ECO:0000256" key="5">
    <source>
        <dbReference type="SAM" id="MobiDB-lite"/>
    </source>
</evidence>
<dbReference type="OrthoDB" id="118550at2759"/>
<keyword evidence="10" id="KW-1185">Reference proteome</keyword>
<evidence type="ECO:0000256" key="2">
    <source>
        <dbReference type="ARBA" id="ARBA00023125"/>
    </source>
</evidence>
<keyword evidence="4" id="KW-0539">Nucleus</keyword>